<dbReference type="InterPro" id="IPR039437">
    <property type="entry name" value="FrzH/put_lumazine-bd"/>
</dbReference>
<dbReference type="AlphaFoldDB" id="A0A2Z4GA81"/>
<sequence length="172" mass="18353">MKNLILSLLLLFCTTLSYAQSDEQGILTAVNDYLDGGTNGDINQFKGAFVADAIQRSIGRNGTVIGMSVESLASKITPGKTMSRETSVLSWSYAGIAATAITETVYPSSKIIDLLNLLKINGEWKIVSRVYSRIESDESLSSSGQVSASVPSAPKTKTAPKKKVEAAVDDGW</sequence>
<dbReference type="InterPro" id="IPR032710">
    <property type="entry name" value="NTF2-like_dom_sf"/>
</dbReference>
<evidence type="ECO:0000256" key="1">
    <source>
        <dbReference type="SAM" id="MobiDB-lite"/>
    </source>
</evidence>
<organism evidence="3 4">
    <name type="scientific">Arcticibacterium luteifluviistationis</name>
    <dbReference type="NCBI Taxonomy" id="1784714"/>
    <lineage>
        <taxon>Bacteria</taxon>
        <taxon>Pseudomonadati</taxon>
        <taxon>Bacteroidota</taxon>
        <taxon>Cytophagia</taxon>
        <taxon>Cytophagales</taxon>
        <taxon>Leadbetterellaceae</taxon>
        <taxon>Arcticibacterium</taxon>
    </lineage>
</organism>
<dbReference type="Gene3D" id="3.10.450.50">
    <property type="match status" value="1"/>
</dbReference>
<evidence type="ECO:0000256" key="2">
    <source>
        <dbReference type="SAM" id="SignalP"/>
    </source>
</evidence>
<dbReference type="Pfam" id="PF12893">
    <property type="entry name" value="Lumazine_bd_2"/>
    <property type="match status" value="1"/>
</dbReference>
<proteinExistence type="predicted"/>
<dbReference type="KEGG" id="als:DJ013_07940"/>
<dbReference type="OrthoDB" id="8445243at2"/>
<reference evidence="3 4" key="1">
    <citation type="submission" date="2018-05" db="EMBL/GenBank/DDBJ databases">
        <title>Complete genome sequence of Arcticibacterium luteifluviistationis SM1504T, a cytophagaceae bacterium isolated from Arctic surface seawater.</title>
        <authorList>
            <person name="Li Y."/>
            <person name="Qin Q.-L."/>
        </authorList>
    </citation>
    <scope>NUCLEOTIDE SEQUENCE [LARGE SCALE GENOMIC DNA]</scope>
    <source>
        <strain evidence="3 4">SM1504</strain>
    </source>
</reference>
<protein>
    <recommendedName>
        <fullName evidence="5">Nuclear transport factor 2 family protein</fullName>
    </recommendedName>
</protein>
<keyword evidence="2" id="KW-0732">Signal</keyword>
<dbReference type="EMBL" id="CP029480">
    <property type="protein sequence ID" value="AWV98106.1"/>
    <property type="molecule type" value="Genomic_DNA"/>
</dbReference>
<gene>
    <name evidence="3" type="ORF">DJ013_07940</name>
</gene>
<dbReference type="SUPFAM" id="SSF54427">
    <property type="entry name" value="NTF2-like"/>
    <property type="match status" value="1"/>
</dbReference>
<evidence type="ECO:0000313" key="3">
    <source>
        <dbReference type="EMBL" id="AWV98106.1"/>
    </source>
</evidence>
<feature type="region of interest" description="Disordered" evidence="1">
    <location>
        <begin position="136"/>
        <end position="172"/>
    </location>
</feature>
<dbReference type="RefSeq" id="WP_111371208.1">
    <property type="nucleotide sequence ID" value="NZ_CP029480.1"/>
</dbReference>
<evidence type="ECO:0008006" key="5">
    <source>
        <dbReference type="Google" id="ProtNLM"/>
    </source>
</evidence>
<dbReference type="Proteomes" id="UP000249873">
    <property type="component" value="Chromosome"/>
</dbReference>
<feature type="signal peptide" evidence="2">
    <location>
        <begin position="1"/>
        <end position="19"/>
    </location>
</feature>
<accession>A0A2Z4GA81</accession>
<keyword evidence="4" id="KW-1185">Reference proteome</keyword>
<name>A0A2Z4GA81_9BACT</name>
<evidence type="ECO:0000313" key="4">
    <source>
        <dbReference type="Proteomes" id="UP000249873"/>
    </source>
</evidence>
<feature type="compositionally biased region" description="Low complexity" evidence="1">
    <location>
        <begin position="139"/>
        <end position="157"/>
    </location>
</feature>
<feature type="chain" id="PRO_5016454270" description="Nuclear transport factor 2 family protein" evidence="2">
    <location>
        <begin position="20"/>
        <end position="172"/>
    </location>
</feature>